<protein>
    <submittedName>
        <fullName evidence="13">RING-H2 finger protein ATL72</fullName>
    </submittedName>
</protein>
<dbReference type="GO" id="GO:0008270">
    <property type="term" value="F:zinc ion binding"/>
    <property type="evidence" value="ECO:0007669"/>
    <property type="project" value="UniProtKB-KW"/>
</dbReference>
<dbReference type="SUPFAM" id="SSF57850">
    <property type="entry name" value="RING/U-box"/>
    <property type="match status" value="1"/>
</dbReference>
<feature type="region of interest" description="Disordered" evidence="10">
    <location>
        <begin position="1"/>
        <end position="34"/>
    </location>
</feature>
<keyword evidence="5" id="KW-0862">Zinc</keyword>
<evidence type="ECO:0000256" key="9">
    <source>
        <dbReference type="PROSITE-ProRule" id="PRU00175"/>
    </source>
</evidence>
<dbReference type="PANTHER" id="PTHR46905">
    <property type="entry name" value="RING-H2 FINGER PROTEIN ATL78"/>
    <property type="match status" value="1"/>
</dbReference>
<dbReference type="Pfam" id="PF13639">
    <property type="entry name" value="zf-RING_2"/>
    <property type="match status" value="1"/>
</dbReference>
<evidence type="ECO:0000256" key="4">
    <source>
        <dbReference type="ARBA" id="ARBA00022723"/>
    </source>
</evidence>
<dbReference type="InterPro" id="IPR013083">
    <property type="entry name" value="Znf_RING/FYVE/PHD"/>
</dbReference>
<evidence type="ECO:0000256" key="6">
    <source>
        <dbReference type="ARBA" id="ARBA00022989"/>
    </source>
</evidence>
<evidence type="ECO:0000256" key="2">
    <source>
        <dbReference type="ARBA" id="ARBA00022679"/>
    </source>
</evidence>
<evidence type="ECO:0000256" key="3">
    <source>
        <dbReference type="ARBA" id="ARBA00022692"/>
    </source>
</evidence>
<dbReference type="STRING" id="4615.A0A199W1C4"/>
<dbReference type="Gene3D" id="3.30.40.10">
    <property type="entry name" value="Zinc/RING finger domain, C3HC4 (zinc finger)"/>
    <property type="match status" value="1"/>
</dbReference>
<sequence length="183" mass="19276">MHEHVINPEKTLARPNMQEPYLPPTPSTTAPPPCADHSAAPLDYDVAVILAAMICALVCALGLKSTLRCAVRCALASPAARCGRRAARGLKREHVAALPIATYAAPAPPAGCAICLSDFADGERVRVLPGCGHQFHVACVDRWLASRSSCPTCRRCLLPPPLSSEGSVAEGCSLDDEKIAPFV</sequence>
<dbReference type="Proteomes" id="UP000092600">
    <property type="component" value="Unassembled WGS sequence"/>
</dbReference>
<evidence type="ECO:0000313" key="13">
    <source>
        <dbReference type="EMBL" id="OAY83084.1"/>
    </source>
</evidence>
<feature type="compositionally biased region" description="Pro residues" evidence="10">
    <location>
        <begin position="21"/>
        <end position="34"/>
    </location>
</feature>
<accession>A0A199W1C4</accession>
<dbReference type="AlphaFoldDB" id="A0A199W1C4"/>
<evidence type="ECO:0000256" key="8">
    <source>
        <dbReference type="ARBA" id="ARBA00024209"/>
    </source>
</evidence>
<dbReference type="PANTHER" id="PTHR46905:SF22">
    <property type="entry name" value="RING-TYPE E3 UBIQUITIN TRANSFERASE"/>
    <property type="match status" value="1"/>
</dbReference>
<name>A0A199W1C4_ANACO</name>
<dbReference type="InterPro" id="IPR001841">
    <property type="entry name" value="Znf_RING"/>
</dbReference>
<keyword evidence="6 11" id="KW-1133">Transmembrane helix</keyword>
<keyword evidence="3 11" id="KW-0812">Transmembrane</keyword>
<feature type="domain" description="RING-type" evidence="12">
    <location>
        <begin position="112"/>
        <end position="154"/>
    </location>
</feature>
<feature type="transmembrane region" description="Helical" evidence="11">
    <location>
        <begin position="46"/>
        <end position="63"/>
    </location>
</feature>
<proteinExistence type="inferred from homology"/>
<comment type="caution">
    <text evidence="13">The sequence shown here is derived from an EMBL/GenBank/DDBJ whole genome shotgun (WGS) entry which is preliminary data.</text>
</comment>
<evidence type="ECO:0000256" key="11">
    <source>
        <dbReference type="SAM" id="Phobius"/>
    </source>
</evidence>
<dbReference type="GO" id="GO:0016740">
    <property type="term" value="F:transferase activity"/>
    <property type="evidence" value="ECO:0007669"/>
    <property type="project" value="UniProtKB-KW"/>
</dbReference>
<keyword evidence="9" id="KW-0863">Zinc-finger</keyword>
<dbReference type="PROSITE" id="PS50089">
    <property type="entry name" value="ZF_RING_2"/>
    <property type="match status" value="1"/>
</dbReference>
<organism evidence="13 14">
    <name type="scientific">Ananas comosus</name>
    <name type="common">Pineapple</name>
    <name type="synonym">Ananas ananas</name>
    <dbReference type="NCBI Taxonomy" id="4615"/>
    <lineage>
        <taxon>Eukaryota</taxon>
        <taxon>Viridiplantae</taxon>
        <taxon>Streptophyta</taxon>
        <taxon>Embryophyta</taxon>
        <taxon>Tracheophyta</taxon>
        <taxon>Spermatophyta</taxon>
        <taxon>Magnoliopsida</taxon>
        <taxon>Liliopsida</taxon>
        <taxon>Poales</taxon>
        <taxon>Bromeliaceae</taxon>
        <taxon>Bromelioideae</taxon>
        <taxon>Ananas</taxon>
    </lineage>
</organism>
<comment type="subcellular location">
    <subcellularLocation>
        <location evidence="1">Membrane</location>
        <topology evidence="1">Single-pass membrane protein</topology>
    </subcellularLocation>
</comment>
<keyword evidence="4" id="KW-0479">Metal-binding</keyword>
<dbReference type="GO" id="GO:0016567">
    <property type="term" value="P:protein ubiquitination"/>
    <property type="evidence" value="ECO:0007669"/>
    <property type="project" value="InterPro"/>
</dbReference>
<evidence type="ECO:0000256" key="1">
    <source>
        <dbReference type="ARBA" id="ARBA00004167"/>
    </source>
</evidence>
<dbReference type="EMBL" id="LSRQ01000399">
    <property type="protein sequence ID" value="OAY83084.1"/>
    <property type="molecule type" value="Genomic_DNA"/>
</dbReference>
<evidence type="ECO:0000259" key="12">
    <source>
        <dbReference type="PROSITE" id="PS50089"/>
    </source>
</evidence>
<evidence type="ECO:0000256" key="7">
    <source>
        <dbReference type="ARBA" id="ARBA00023136"/>
    </source>
</evidence>
<evidence type="ECO:0000313" key="14">
    <source>
        <dbReference type="Proteomes" id="UP000092600"/>
    </source>
</evidence>
<dbReference type="GO" id="GO:0016020">
    <property type="term" value="C:membrane"/>
    <property type="evidence" value="ECO:0007669"/>
    <property type="project" value="UniProtKB-SubCell"/>
</dbReference>
<keyword evidence="2" id="KW-0808">Transferase</keyword>
<comment type="similarity">
    <text evidence="8">Belongs to the RING-type zinc finger family. ATL subfamily.</text>
</comment>
<evidence type="ECO:0000256" key="10">
    <source>
        <dbReference type="SAM" id="MobiDB-lite"/>
    </source>
</evidence>
<keyword evidence="7 11" id="KW-0472">Membrane</keyword>
<dbReference type="InterPro" id="IPR044602">
    <property type="entry name" value="ATL10/ATL72-79-like"/>
</dbReference>
<evidence type="ECO:0000256" key="5">
    <source>
        <dbReference type="ARBA" id="ARBA00022833"/>
    </source>
</evidence>
<gene>
    <name evidence="13" type="ORF">ACMD2_09581</name>
</gene>
<reference evidence="13 14" key="1">
    <citation type="journal article" date="2016" name="DNA Res.">
        <title>The draft genome of MD-2 pineapple using hybrid error correction of long reads.</title>
        <authorList>
            <person name="Redwan R.M."/>
            <person name="Saidin A."/>
            <person name="Kumar S.V."/>
        </authorList>
    </citation>
    <scope>NUCLEOTIDE SEQUENCE [LARGE SCALE GENOMIC DNA]</scope>
    <source>
        <strain evidence="14">cv. MD2</strain>
        <tissue evidence="13">Leaf</tissue>
    </source>
</reference>
<dbReference type="SMART" id="SM00184">
    <property type="entry name" value="RING"/>
    <property type="match status" value="1"/>
</dbReference>